<evidence type="ECO:0000313" key="3">
    <source>
        <dbReference type="Proteomes" id="UP000191144"/>
    </source>
</evidence>
<reference evidence="3" key="1">
    <citation type="submission" date="2016-03" db="EMBL/GenBank/DDBJ databases">
        <authorList>
            <person name="Devillers Hugo."/>
        </authorList>
    </citation>
    <scope>NUCLEOTIDE SEQUENCE [LARGE SCALE GENOMIC DNA]</scope>
</reference>
<keyword evidence="1" id="KW-0175">Coiled coil</keyword>
<dbReference type="OrthoDB" id="4035708at2759"/>
<sequence length="567" mass="65973">MNTFPQSRTSTDLRSGEISASSKLKAFFHKTENNVDTGVAGMSKRFREYQDRTYKNNPAATYTTEINEIKNANPFVEEFVAMRMKVGTKTPNMIRFGSNQTKYFEEDSIVGLSIKESHSEPKKTDSILMVKEQDTKYVEDSFNSGWDENIAIENPIVLEGMLRCWEACGIPDSEFDAEDLVMTVQKLSYGILQALANQGAVNKLVKQIEVAEITEDFEECWLDLLEALQSEEKLMTMETDLSEQFAINKEQRSRNLFLEDRVRFLESQLDDQLLLKRECENSVANAHEAAKLYEDQKSKYHDVCTKINRIELDLEEKTMRNDALLQENGELREDLMRRESHLDTCESQLRRLQRTLSQNQADAERTLERKNYHCNQLIARCESLEKDWKDSYSRVAHECEKLNLQSQNLRLDLQRAKEDVERYKLKTTESLISLHTSKNRIQELETQYKDAFGKMTAASSQLDEMLDFKQKAKARIISLRDSKLEIKKQSKHMQHNESLLRSQLNEIIDQYEVKDAENRKLLIELEQSKRLVQETKELFKGHATPLGHKSLKKHRPLRILTNRIDAC</sequence>
<evidence type="ECO:0000256" key="1">
    <source>
        <dbReference type="SAM" id="Coils"/>
    </source>
</evidence>
<feature type="coiled-coil region" evidence="1">
    <location>
        <begin position="399"/>
        <end position="426"/>
    </location>
</feature>
<feature type="coiled-coil region" evidence="1">
    <location>
        <begin position="248"/>
        <end position="369"/>
    </location>
</feature>
<organism evidence="2 3">
    <name type="scientific">Lachancea meyersii CBS 8951</name>
    <dbReference type="NCBI Taxonomy" id="1266667"/>
    <lineage>
        <taxon>Eukaryota</taxon>
        <taxon>Fungi</taxon>
        <taxon>Dikarya</taxon>
        <taxon>Ascomycota</taxon>
        <taxon>Saccharomycotina</taxon>
        <taxon>Saccharomycetes</taxon>
        <taxon>Saccharomycetales</taxon>
        <taxon>Saccharomycetaceae</taxon>
        <taxon>Lachancea</taxon>
    </lineage>
</organism>
<name>A0A1G4K942_9SACH</name>
<accession>A0A1G4K942</accession>
<keyword evidence="3" id="KW-1185">Reference proteome</keyword>
<evidence type="ECO:0000313" key="2">
    <source>
        <dbReference type="EMBL" id="SCV00542.1"/>
    </source>
</evidence>
<dbReference type="Proteomes" id="UP000191144">
    <property type="component" value="Chromosome G"/>
</dbReference>
<dbReference type="EMBL" id="LT598484">
    <property type="protein sequence ID" value="SCV00542.1"/>
    <property type="molecule type" value="Genomic_DNA"/>
</dbReference>
<proteinExistence type="predicted"/>
<gene>
    <name evidence="2" type="ORF">LAME_0G10418G</name>
</gene>
<protein>
    <submittedName>
        <fullName evidence="2">LAME_0G10418g1_1</fullName>
    </submittedName>
</protein>
<dbReference type="AlphaFoldDB" id="A0A1G4K942"/>